<dbReference type="PANTHER" id="PTHR23407:SF1">
    <property type="entry name" value="5-FORMYLTETRAHYDROFOLATE CYCLO-LIGASE"/>
    <property type="match status" value="1"/>
</dbReference>
<sequence>MVRWKSANFDGCSEVKKMDKAEMRREMIGWLKRLDFSEKQAIEEKLQQILFSSGLWKNAGTVGVTVSQHFEWDTKRIIETGWAQGKTICVPKCVPKEKELVFYRLDDFAQLEKSFFNLLEPKPEETAKIEKQAIDLLIVPGLVFDKKGFRIGFGGGYYDRFLAGFPNQTVSLVHSYQLKEHVPSESYDIPVRQIVTETGMLKGNGGIL</sequence>
<dbReference type="GO" id="GO:0030272">
    <property type="term" value="F:5-formyltetrahydrofolate cyclo-ligase activity"/>
    <property type="evidence" value="ECO:0007669"/>
    <property type="project" value="UniProtKB-EC"/>
</dbReference>
<keyword evidence="4" id="KW-0460">Magnesium</keyword>
<comment type="cofactor">
    <cofactor evidence="4">
        <name>Mg(2+)</name>
        <dbReference type="ChEBI" id="CHEBI:18420"/>
    </cofactor>
</comment>
<dbReference type="InterPro" id="IPR002698">
    <property type="entry name" value="FTHF_cligase"/>
</dbReference>
<evidence type="ECO:0000313" key="5">
    <source>
        <dbReference type="EMBL" id="MEW7080179.1"/>
    </source>
</evidence>
<evidence type="ECO:0000256" key="2">
    <source>
        <dbReference type="ARBA" id="ARBA00022741"/>
    </source>
</evidence>
<protein>
    <recommendedName>
        <fullName evidence="4">5-formyltetrahydrofolate cyclo-ligase</fullName>
        <ecNumber evidence="4">6.3.3.2</ecNumber>
    </recommendedName>
</protein>
<evidence type="ECO:0000313" key="6">
    <source>
        <dbReference type="Proteomes" id="UP001555176"/>
    </source>
</evidence>
<keyword evidence="6" id="KW-1185">Reference proteome</keyword>
<comment type="similarity">
    <text evidence="1 4">Belongs to the 5-formyltetrahydrofolate cyclo-ligase family.</text>
</comment>
<keyword evidence="5" id="KW-0436">Ligase</keyword>
<dbReference type="Proteomes" id="UP001555176">
    <property type="component" value="Unassembled WGS sequence"/>
</dbReference>
<evidence type="ECO:0000256" key="3">
    <source>
        <dbReference type="ARBA" id="ARBA00022840"/>
    </source>
</evidence>
<comment type="caution">
    <text evidence="5">The sequence shown here is derived from an EMBL/GenBank/DDBJ whole genome shotgun (WGS) entry which is preliminary data.</text>
</comment>
<keyword evidence="3 4" id="KW-0067">ATP-binding</keyword>
<dbReference type="PIRSF" id="PIRSF006806">
    <property type="entry name" value="FTHF_cligase"/>
    <property type="match status" value="1"/>
</dbReference>
<evidence type="ECO:0000256" key="4">
    <source>
        <dbReference type="RuleBase" id="RU361279"/>
    </source>
</evidence>
<dbReference type="EC" id="6.3.3.2" evidence="4"/>
<dbReference type="InterPro" id="IPR037171">
    <property type="entry name" value="NagB/RpiA_transferase-like"/>
</dbReference>
<name>A0ABV3NM73_9BACI</name>
<reference evidence="5 6" key="1">
    <citation type="submission" date="2024-04" db="EMBL/GenBank/DDBJ databases">
        <title>Bacterial genomes from commercial probiotics.</title>
        <authorList>
            <person name="Brady R."/>
            <person name="Call G.B."/>
            <person name="Chaston J.M."/>
        </authorList>
    </citation>
    <scope>NUCLEOTIDE SEQUENCE [LARGE SCALE GENOMIC DNA]</scope>
    <source>
        <strain evidence="6">gbc_m</strain>
    </source>
</reference>
<keyword evidence="4" id="KW-0479">Metal-binding</keyword>
<keyword evidence="2 4" id="KW-0547">Nucleotide-binding</keyword>
<dbReference type="InterPro" id="IPR024185">
    <property type="entry name" value="FTHF_cligase-like_sf"/>
</dbReference>
<evidence type="ECO:0000256" key="1">
    <source>
        <dbReference type="ARBA" id="ARBA00010638"/>
    </source>
</evidence>
<dbReference type="NCBIfam" id="TIGR02727">
    <property type="entry name" value="MTHFS_bact"/>
    <property type="match status" value="1"/>
</dbReference>
<dbReference type="EMBL" id="JBDGII010000049">
    <property type="protein sequence ID" value="MEW7080179.1"/>
    <property type="molecule type" value="Genomic_DNA"/>
</dbReference>
<dbReference type="Gene3D" id="3.40.50.10420">
    <property type="entry name" value="NagB/RpiA/CoA transferase-like"/>
    <property type="match status" value="1"/>
</dbReference>
<comment type="catalytic activity">
    <reaction evidence="4">
        <text>(6S)-5-formyl-5,6,7,8-tetrahydrofolate + ATP = (6R)-5,10-methenyltetrahydrofolate + ADP + phosphate</text>
        <dbReference type="Rhea" id="RHEA:10488"/>
        <dbReference type="ChEBI" id="CHEBI:30616"/>
        <dbReference type="ChEBI" id="CHEBI:43474"/>
        <dbReference type="ChEBI" id="CHEBI:57455"/>
        <dbReference type="ChEBI" id="CHEBI:57457"/>
        <dbReference type="ChEBI" id="CHEBI:456216"/>
        <dbReference type="EC" id="6.3.3.2"/>
    </reaction>
</comment>
<accession>A0ABV3NM73</accession>
<dbReference type="RefSeq" id="WP_035181860.1">
    <property type="nucleotide sequence ID" value="NZ_JBBEWJ010000001.1"/>
</dbReference>
<proteinExistence type="inferred from homology"/>
<dbReference type="Pfam" id="PF01812">
    <property type="entry name" value="5-FTHF_cyc-lig"/>
    <property type="match status" value="1"/>
</dbReference>
<dbReference type="PANTHER" id="PTHR23407">
    <property type="entry name" value="ATPASE INHIBITOR/5-FORMYLTETRAHYDROFOLATE CYCLO-LIGASE"/>
    <property type="match status" value="1"/>
</dbReference>
<organism evidence="5 6">
    <name type="scientific">Heyndrickxia faecalis</name>
    <dbReference type="NCBI Taxonomy" id="2824910"/>
    <lineage>
        <taxon>Bacteria</taxon>
        <taxon>Bacillati</taxon>
        <taxon>Bacillota</taxon>
        <taxon>Bacilli</taxon>
        <taxon>Bacillales</taxon>
        <taxon>Bacillaceae</taxon>
        <taxon>Heyndrickxia</taxon>
    </lineage>
</organism>
<gene>
    <name evidence="5" type="ORF">ABC651_14380</name>
</gene>
<dbReference type="SUPFAM" id="SSF100950">
    <property type="entry name" value="NagB/RpiA/CoA transferase-like"/>
    <property type="match status" value="1"/>
</dbReference>